<keyword evidence="1" id="KW-1133">Transmembrane helix</keyword>
<accession>A0A517Z1I3</accession>
<evidence type="ECO:0008006" key="4">
    <source>
        <dbReference type="Google" id="ProtNLM"/>
    </source>
</evidence>
<protein>
    <recommendedName>
        <fullName evidence="4">ZIP Zinc transporter</fullName>
    </recommendedName>
</protein>
<feature type="transmembrane region" description="Helical" evidence="1">
    <location>
        <begin position="136"/>
        <end position="156"/>
    </location>
</feature>
<dbReference type="AlphaFoldDB" id="A0A517Z1I3"/>
<sequence length="239" mass="26856">MWLESLLGACVLSLIHLFASRLRFLDVLPRSRWLSIAGGVAVAYALIHLLPEVQHHHHALAESTIGSLFGGQRLVWAIALLGLMVFYWLESLARRHRQAPPDSGETGGGLFWLHMSSYSLYNMLLGYLLVREDRDLWSLVLYVIGIGLHFVVNDHGLQQHHRKRYRRYGRWILSAAILAGWGIGVATEIHRAFEAAIVAFLAGGILLNSFKEELPEERESRFSAFALGAFLYAAIMLAV</sequence>
<feature type="transmembrane region" description="Helical" evidence="1">
    <location>
        <begin position="222"/>
        <end position="238"/>
    </location>
</feature>
<feature type="transmembrane region" description="Helical" evidence="1">
    <location>
        <begin position="33"/>
        <end position="50"/>
    </location>
</feature>
<reference evidence="2 3" key="1">
    <citation type="submission" date="2019-02" db="EMBL/GenBank/DDBJ databases">
        <title>Deep-cultivation of Planctomycetes and their phenomic and genomic characterization uncovers novel biology.</title>
        <authorList>
            <person name="Wiegand S."/>
            <person name="Jogler M."/>
            <person name="Boedeker C."/>
            <person name="Pinto D."/>
            <person name="Vollmers J."/>
            <person name="Rivas-Marin E."/>
            <person name="Kohn T."/>
            <person name="Peeters S.H."/>
            <person name="Heuer A."/>
            <person name="Rast P."/>
            <person name="Oberbeckmann S."/>
            <person name="Bunk B."/>
            <person name="Jeske O."/>
            <person name="Meyerdierks A."/>
            <person name="Storesund J.E."/>
            <person name="Kallscheuer N."/>
            <person name="Luecker S."/>
            <person name="Lage O.M."/>
            <person name="Pohl T."/>
            <person name="Merkel B.J."/>
            <person name="Hornburger P."/>
            <person name="Mueller R.-W."/>
            <person name="Bruemmer F."/>
            <person name="Labrenz M."/>
            <person name="Spormann A.M."/>
            <person name="Op den Camp H."/>
            <person name="Overmann J."/>
            <person name="Amann R."/>
            <person name="Jetten M.S.M."/>
            <person name="Mascher T."/>
            <person name="Medema M.H."/>
            <person name="Devos D.P."/>
            <person name="Kaster A.-K."/>
            <person name="Ovreas L."/>
            <person name="Rohde M."/>
            <person name="Galperin M.Y."/>
            <person name="Jogler C."/>
        </authorList>
    </citation>
    <scope>NUCLEOTIDE SEQUENCE [LARGE SCALE GENOMIC DNA]</scope>
    <source>
        <strain evidence="2 3">Mal4</strain>
    </source>
</reference>
<name>A0A517Z1I3_9PLAN</name>
<dbReference type="EMBL" id="CP036275">
    <property type="protein sequence ID" value="QDU36341.1"/>
    <property type="molecule type" value="Genomic_DNA"/>
</dbReference>
<keyword evidence="1" id="KW-0812">Transmembrane</keyword>
<evidence type="ECO:0000256" key="1">
    <source>
        <dbReference type="SAM" id="Phobius"/>
    </source>
</evidence>
<feature type="transmembrane region" description="Helical" evidence="1">
    <location>
        <begin position="110"/>
        <end position="130"/>
    </location>
</feature>
<keyword evidence="1" id="KW-0472">Membrane</keyword>
<evidence type="ECO:0000313" key="3">
    <source>
        <dbReference type="Proteomes" id="UP000320496"/>
    </source>
</evidence>
<keyword evidence="3" id="KW-1185">Reference proteome</keyword>
<evidence type="ECO:0000313" key="2">
    <source>
        <dbReference type="EMBL" id="QDU36341.1"/>
    </source>
</evidence>
<feature type="transmembrane region" description="Helical" evidence="1">
    <location>
        <begin position="6"/>
        <end position="24"/>
    </location>
</feature>
<proteinExistence type="predicted"/>
<organism evidence="2 3">
    <name type="scientific">Maioricimonas rarisocia</name>
    <dbReference type="NCBI Taxonomy" id="2528026"/>
    <lineage>
        <taxon>Bacteria</taxon>
        <taxon>Pseudomonadati</taxon>
        <taxon>Planctomycetota</taxon>
        <taxon>Planctomycetia</taxon>
        <taxon>Planctomycetales</taxon>
        <taxon>Planctomycetaceae</taxon>
        <taxon>Maioricimonas</taxon>
    </lineage>
</organism>
<feature type="transmembrane region" description="Helical" evidence="1">
    <location>
        <begin position="192"/>
        <end position="210"/>
    </location>
</feature>
<dbReference type="KEGG" id="mri:Mal4_06260"/>
<dbReference type="Proteomes" id="UP000320496">
    <property type="component" value="Chromosome"/>
</dbReference>
<gene>
    <name evidence="2" type="ORF">Mal4_06260</name>
</gene>
<dbReference type="RefSeq" id="WP_197444043.1">
    <property type="nucleotide sequence ID" value="NZ_CP036275.1"/>
</dbReference>
<feature type="transmembrane region" description="Helical" evidence="1">
    <location>
        <begin position="70"/>
        <end position="89"/>
    </location>
</feature>
<feature type="transmembrane region" description="Helical" evidence="1">
    <location>
        <begin position="168"/>
        <end position="186"/>
    </location>
</feature>